<organism evidence="1 2">
    <name type="scientific">Sphingobacterium olei</name>
    <dbReference type="NCBI Taxonomy" id="2571155"/>
    <lineage>
        <taxon>Bacteria</taxon>
        <taxon>Pseudomonadati</taxon>
        <taxon>Bacteroidota</taxon>
        <taxon>Sphingobacteriia</taxon>
        <taxon>Sphingobacteriales</taxon>
        <taxon>Sphingobacteriaceae</taxon>
        <taxon>Sphingobacterium</taxon>
    </lineage>
</organism>
<evidence type="ECO:0000313" key="2">
    <source>
        <dbReference type="Proteomes" id="UP000306808"/>
    </source>
</evidence>
<sequence length="225" mass="26331">MTDRIEQFFKSYWTTGMKSVYNDKVPKEMMQSVVDKEGWYEWKLISGTLTTDDYKKVEAKFKATFPDNFIEWHKRYFFADCDCSIIRLPHSLPTKPLEKLIDNLYWDIPEQLIPLGLIPFADEGNDAGPLVFDTRNTTDMKDFPIRVYDHEYGGDLAGLSEIIFSSFDKMLECLTHFLTETKTRKRFEVIPDFYTIDPNGAGSTGKSYWASWTQMEKANFEEFGY</sequence>
<dbReference type="InterPro" id="IPR037883">
    <property type="entry name" value="Knr4/Smi1-like_sf"/>
</dbReference>
<dbReference type="SUPFAM" id="SSF160631">
    <property type="entry name" value="SMI1/KNR4-like"/>
    <property type="match status" value="1"/>
</dbReference>
<reference evidence="1 2" key="1">
    <citation type="submission" date="2019-04" db="EMBL/GenBank/DDBJ databases">
        <title>Sphingobacterium olei sp. nov., isolated from oil-contaminated soil.</title>
        <authorList>
            <person name="Liu B."/>
        </authorList>
    </citation>
    <scope>NUCLEOTIDE SEQUENCE [LARGE SCALE GENOMIC DNA]</scope>
    <source>
        <strain evidence="1 2">HAL-9</strain>
    </source>
</reference>
<comment type="caution">
    <text evidence="1">The sequence shown here is derived from an EMBL/GenBank/DDBJ whole genome shotgun (WGS) entry which is preliminary data.</text>
</comment>
<dbReference type="EMBL" id="SUME01000007">
    <property type="protein sequence ID" value="TJZ53797.1"/>
    <property type="molecule type" value="Genomic_DNA"/>
</dbReference>
<proteinExistence type="predicted"/>
<accession>A0A4U0NHU8</accession>
<keyword evidence="2" id="KW-1185">Reference proteome</keyword>
<dbReference type="Gene3D" id="3.40.1580.10">
    <property type="entry name" value="SMI1/KNR4-like"/>
    <property type="match status" value="1"/>
</dbReference>
<gene>
    <name evidence="1" type="ORF">FAZ15_17405</name>
</gene>
<dbReference type="RefSeq" id="WP_136902587.1">
    <property type="nucleotide sequence ID" value="NZ_SUME01000007.1"/>
</dbReference>
<dbReference type="OrthoDB" id="668520at2"/>
<name>A0A4U0NHU8_9SPHI</name>
<protein>
    <submittedName>
        <fullName evidence="1">SMI1/KNR4 family protein</fullName>
    </submittedName>
</protein>
<dbReference type="AlphaFoldDB" id="A0A4U0NHU8"/>
<evidence type="ECO:0000313" key="1">
    <source>
        <dbReference type="EMBL" id="TJZ53797.1"/>
    </source>
</evidence>
<dbReference type="Proteomes" id="UP000306808">
    <property type="component" value="Unassembled WGS sequence"/>
</dbReference>